<dbReference type="PROSITE" id="PS50801">
    <property type="entry name" value="STAS"/>
    <property type="match status" value="1"/>
</dbReference>
<proteinExistence type="predicted"/>
<dbReference type="Pfam" id="PF00916">
    <property type="entry name" value="Sulfate_transp"/>
    <property type="match status" value="1"/>
</dbReference>
<feature type="transmembrane region" description="Helical" evidence="5">
    <location>
        <begin position="64"/>
        <end position="85"/>
    </location>
</feature>
<dbReference type="InterPro" id="IPR001902">
    <property type="entry name" value="SLC26A/SulP_fam"/>
</dbReference>
<sequence length="791" mass="87380">MFLKHYQLKNLRYDIPAGIIVALVSIPISMGYAQVSGLPAVYGLYGSLLPILVYGLITSSPRFVFGVDAAPAALTGGMLASMGIAAESDEALRIVPVIALVTAGWLFLFWIMKAGKLAKYISKPVLGGFVTGICCEIIIMQIPKLFGGKPGHGELIELILWIHQQARAHFSLLSLILGLATVAIILIFGRVAPRIPMSVIMMGAGALLTLVFHVDDRGVLLLPAVKPGLPVFLIPQVHVLSGHFRQVLVSGVSIAAVIVAETLLSTGNYAQRYGDRIDNSRELLAYAAANLVSALSGSCPVNGSVSRTGIADGLGVKSQMMSVTAALTMLGILLFATGFIGYLPVPVLTAIVIAALIRSTEFHIARQLMKVDRTEFVIFWIVFFTVLFLGTIYGVVMGVILSFFTVVVRASRPQTAFLGCIPGKDEFRPLQRMREALPIRGVVLYQFTGQLFFANIDLFQQELEAAVDGDTRGVIVDARAVSSIDITATERLVGIEKRLKKQGIRFFLTGHDGTLNDLLRAYRAAPLFRDGCLVPAMSNALDLLGIHAPYDRYLAVPEMAAGPEREDKGKNLVFVRDNEPDRDAVSGEAGEFGRRTVRSGSRPLLPEQITFRPVGVTKLVSEYEWLFGEGADAKMQEFTRTFAQHLLEGGSFSREELARVEEEVFGTAWSGEDEEGLLDILEMQFASLIADKHLSEDQVRCIRGEISRYHASLDAEIGNVDHELFRRIVQRRIRREERFRRRDPELFRIYMKERELHQQELMRKHPEVMKWIQELRSGKDGVPEDRKGGRS</sequence>
<protein>
    <submittedName>
        <fullName evidence="7">Sulfate permease, MFS superfamily</fullName>
    </submittedName>
</protein>
<dbReference type="Gene3D" id="3.30.750.24">
    <property type="entry name" value="STAS domain"/>
    <property type="match status" value="1"/>
</dbReference>
<dbReference type="EMBL" id="FPBT01000019">
    <property type="protein sequence ID" value="SFU61311.1"/>
    <property type="molecule type" value="Genomic_DNA"/>
</dbReference>
<feature type="domain" description="STAS" evidence="6">
    <location>
        <begin position="432"/>
        <end position="544"/>
    </location>
</feature>
<dbReference type="PANTHER" id="PTHR11814">
    <property type="entry name" value="SULFATE TRANSPORTER"/>
    <property type="match status" value="1"/>
</dbReference>
<dbReference type="RefSeq" id="WP_177207428.1">
    <property type="nucleotide sequence ID" value="NZ_FOWF01000020.1"/>
</dbReference>
<gene>
    <name evidence="7" type="ORF">SAMN05216508_11911</name>
</gene>
<feature type="transmembrane region" description="Helical" evidence="5">
    <location>
        <begin position="12"/>
        <end position="33"/>
    </location>
</feature>
<dbReference type="SUPFAM" id="SSF52091">
    <property type="entry name" value="SpoIIaa-like"/>
    <property type="match status" value="1"/>
</dbReference>
<keyword evidence="4 5" id="KW-0472">Membrane</keyword>
<evidence type="ECO:0000313" key="7">
    <source>
        <dbReference type="EMBL" id="SFU61311.1"/>
    </source>
</evidence>
<evidence type="ECO:0000256" key="1">
    <source>
        <dbReference type="ARBA" id="ARBA00004141"/>
    </source>
</evidence>
<feature type="transmembrane region" description="Helical" evidence="5">
    <location>
        <begin position="283"/>
        <end position="303"/>
    </location>
</feature>
<feature type="transmembrane region" description="Helical" evidence="5">
    <location>
        <begin position="323"/>
        <end position="356"/>
    </location>
</feature>
<evidence type="ECO:0000259" key="6">
    <source>
        <dbReference type="PROSITE" id="PS50801"/>
    </source>
</evidence>
<feature type="transmembrane region" description="Helical" evidence="5">
    <location>
        <begin position="91"/>
        <end position="112"/>
    </location>
</feature>
<dbReference type="InterPro" id="IPR011547">
    <property type="entry name" value="SLC26A/SulP_dom"/>
</dbReference>
<dbReference type="InterPro" id="IPR002645">
    <property type="entry name" value="STAS_dom"/>
</dbReference>
<keyword evidence="2 5" id="KW-0812">Transmembrane</keyword>
<dbReference type="STRING" id="155865.SAMN05216515_12013"/>
<dbReference type="Proteomes" id="UP000198817">
    <property type="component" value="Unassembled WGS sequence"/>
</dbReference>
<dbReference type="Pfam" id="PF01740">
    <property type="entry name" value="STAS"/>
    <property type="match status" value="1"/>
</dbReference>
<keyword evidence="3 5" id="KW-1133">Transmembrane helix</keyword>
<feature type="transmembrane region" description="Helical" evidence="5">
    <location>
        <begin position="124"/>
        <end position="146"/>
    </location>
</feature>
<dbReference type="AlphaFoldDB" id="A0A1I7HKU6"/>
<keyword evidence="8" id="KW-1185">Reference proteome</keyword>
<reference evidence="7 8" key="1">
    <citation type="submission" date="2016-10" db="EMBL/GenBank/DDBJ databases">
        <authorList>
            <person name="de Groot N.N."/>
        </authorList>
    </citation>
    <scope>NUCLEOTIDE SEQUENCE [LARGE SCALE GENOMIC DNA]</scope>
    <source>
        <strain evidence="7 8">KHGC13</strain>
    </source>
</reference>
<name>A0A1I7HKU6_9FIRM</name>
<evidence type="ECO:0000256" key="2">
    <source>
        <dbReference type="ARBA" id="ARBA00022692"/>
    </source>
</evidence>
<dbReference type="InterPro" id="IPR036513">
    <property type="entry name" value="STAS_dom_sf"/>
</dbReference>
<dbReference type="GO" id="GO:0055085">
    <property type="term" value="P:transmembrane transport"/>
    <property type="evidence" value="ECO:0007669"/>
    <property type="project" value="InterPro"/>
</dbReference>
<feature type="transmembrane region" description="Helical" evidence="5">
    <location>
        <begin position="247"/>
        <end position="271"/>
    </location>
</feature>
<evidence type="ECO:0000256" key="5">
    <source>
        <dbReference type="SAM" id="Phobius"/>
    </source>
</evidence>
<dbReference type="CDD" id="cd07042">
    <property type="entry name" value="STAS_SulP_like_sulfate_transporter"/>
    <property type="match status" value="1"/>
</dbReference>
<feature type="transmembrane region" description="Helical" evidence="5">
    <location>
        <begin position="195"/>
        <end position="214"/>
    </location>
</feature>
<feature type="transmembrane region" description="Helical" evidence="5">
    <location>
        <begin position="166"/>
        <end position="188"/>
    </location>
</feature>
<evidence type="ECO:0000256" key="3">
    <source>
        <dbReference type="ARBA" id="ARBA00022989"/>
    </source>
</evidence>
<organism evidence="7 8">
    <name type="scientific">Eubacterium pyruvativorans</name>
    <dbReference type="NCBI Taxonomy" id="155865"/>
    <lineage>
        <taxon>Bacteria</taxon>
        <taxon>Bacillati</taxon>
        <taxon>Bacillota</taxon>
        <taxon>Clostridia</taxon>
        <taxon>Eubacteriales</taxon>
        <taxon>Eubacteriaceae</taxon>
        <taxon>Eubacterium</taxon>
    </lineage>
</organism>
<feature type="transmembrane region" description="Helical" evidence="5">
    <location>
        <begin position="377"/>
        <end position="404"/>
    </location>
</feature>
<evidence type="ECO:0000313" key="8">
    <source>
        <dbReference type="Proteomes" id="UP000198817"/>
    </source>
</evidence>
<evidence type="ECO:0000256" key="4">
    <source>
        <dbReference type="ARBA" id="ARBA00023136"/>
    </source>
</evidence>
<dbReference type="GO" id="GO:0016020">
    <property type="term" value="C:membrane"/>
    <property type="evidence" value="ECO:0007669"/>
    <property type="project" value="UniProtKB-SubCell"/>
</dbReference>
<feature type="transmembrane region" description="Helical" evidence="5">
    <location>
        <begin position="39"/>
        <end position="57"/>
    </location>
</feature>
<accession>A0A1I7HKU6</accession>
<comment type="subcellular location">
    <subcellularLocation>
        <location evidence="1">Membrane</location>
        <topology evidence="1">Multi-pass membrane protein</topology>
    </subcellularLocation>
</comment>